<evidence type="ECO:0000256" key="1">
    <source>
        <dbReference type="SAM" id="Phobius"/>
    </source>
</evidence>
<dbReference type="EMBL" id="PVBQ01000011">
    <property type="protein sequence ID" value="PRD46739.1"/>
    <property type="molecule type" value="Genomic_DNA"/>
</dbReference>
<feature type="transmembrane region" description="Helical" evidence="1">
    <location>
        <begin position="12"/>
        <end position="34"/>
    </location>
</feature>
<comment type="caution">
    <text evidence="2">The sequence shown here is derived from an EMBL/GenBank/DDBJ whole genome shotgun (WGS) entry which is preliminary data.</text>
</comment>
<evidence type="ECO:0000313" key="2">
    <source>
        <dbReference type="EMBL" id="PRD46739.1"/>
    </source>
</evidence>
<keyword evidence="1" id="KW-0472">Membrane</keyword>
<feature type="transmembrane region" description="Helical" evidence="1">
    <location>
        <begin position="49"/>
        <end position="69"/>
    </location>
</feature>
<dbReference type="AlphaFoldDB" id="A0A2S9J1V9"/>
<feature type="transmembrane region" description="Helical" evidence="1">
    <location>
        <begin position="81"/>
        <end position="100"/>
    </location>
</feature>
<accession>A0A2S9J1V9</accession>
<reference evidence="2 3" key="1">
    <citation type="submission" date="2018-02" db="EMBL/GenBank/DDBJ databases">
        <title>The draft genome of Sphingobacterium sp. 5JN-11.</title>
        <authorList>
            <person name="Liu L."/>
            <person name="Li L."/>
            <person name="Liang L."/>
            <person name="Zhang X."/>
            <person name="Wang T."/>
        </authorList>
    </citation>
    <scope>NUCLEOTIDE SEQUENCE [LARGE SCALE GENOMIC DNA]</scope>
    <source>
        <strain evidence="2 3">5JN-11</strain>
    </source>
</reference>
<protein>
    <submittedName>
        <fullName evidence="2">Uncharacterized protein</fullName>
    </submittedName>
</protein>
<keyword evidence="1" id="KW-0812">Transmembrane</keyword>
<keyword evidence="1" id="KW-1133">Transmembrane helix</keyword>
<name>A0A2S9J1V9_9SPHI</name>
<sequence>MNSSKNHTISKIIAKAILRITVILIAFPIIVYFTNPEIMSQQIFFPHRWAVLFPILLVLVFIALLIPVLKDRYTKIEYNWLFSLTGIFVCLYLVLFYTRILSIL</sequence>
<proteinExistence type="predicted"/>
<evidence type="ECO:0000313" key="3">
    <source>
        <dbReference type="Proteomes" id="UP000239711"/>
    </source>
</evidence>
<organism evidence="2 3">
    <name type="scientific">Sphingobacterium haloxyli</name>
    <dbReference type="NCBI Taxonomy" id="2100533"/>
    <lineage>
        <taxon>Bacteria</taxon>
        <taxon>Pseudomonadati</taxon>
        <taxon>Bacteroidota</taxon>
        <taxon>Sphingobacteriia</taxon>
        <taxon>Sphingobacteriales</taxon>
        <taxon>Sphingobacteriaceae</taxon>
        <taxon>Sphingobacterium</taxon>
    </lineage>
</organism>
<gene>
    <name evidence="2" type="ORF">C5745_14135</name>
</gene>
<keyword evidence="3" id="KW-1185">Reference proteome</keyword>
<dbReference type="Proteomes" id="UP000239711">
    <property type="component" value="Unassembled WGS sequence"/>
</dbReference>